<proteinExistence type="predicted"/>
<gene>
    <name evidence="4" type="ORF">F0145_00845</name>
</gene>
<dbReference type="Proteomes" id="UP000323426">
    <property type="component" value="Unassembled WGS sequence"/>
</dbReference>
<comment type="caution">
    <text evidence="4">The sequence shown here is derived from an EMBL/GenBank/DDBJ whole genome shotgun (WGS) entry which is preliminary data.</text>
</comment>
<keyword evidence="5" id="KW-1185">Reference proteome</keyword>
<dbReference type="GO" id="GO:0006508">
    <property type="term" value="P:proteolysis"/>
    <property type="evidence" value="ECO:0007669"/>
    <property type="project" value="InterPro"/>
</dbReference>
<dbReference type="EMBL" id="VWSF01000001">
    <property type="protein sequence ID" value="KAA5549173.1"/>
    <property type="molecule type" value="Genomic_DNA"/>
</dbReference>
<dbReference type="SUPFAM" id="SSF53474">
    <property type="entry name" value="alpha/beta-Hydrolases"/>
    <property type="match status" value="1"/>
</dbReference>
<dbReference type="InterPro" id="IPR050261">
    <property type="entry name" value="FrsA_esterase"/>
</dbReference>
<dbReference type="Gene3D" id="3.40.50.1820">
    <property type="entry name" value="alpha/beta hydrolase"/>
    <property type="match status" value="1"/>
</dbReference>
<evidence type="ECO:0000313" key="5">
    <source>
        <dbReference type="Proteomes" id="UP000323426"/>
    </source>
</evidence>
<dbReference type="PANTHER" id="PTHR22946:SF9">
    <property type="entry name" value="POLYKETIDE TRANSFERASE AF380"/>
    <property type="match status" value="1"/>
</dbReference>
<protein>
    <submittedName>
        <fullName evidence="4">Prolyl oligopeptidase family serine peptidase</fullName>
    </submittedName>
</protein>
<evidence type="ECO:0000256" key="1">
    <source>
        <dbReference type="ARBA" id="ARBA00022801"/>
    </source>
</evidence>
<keyword evidence="1" id="KW-0378">Hydrolase</keyword>
<accession>A0A5M6DP17</accession>
<dbReference type="InterPro" id="IPR001375">
    <property type="entry name" value="Peptidase_S9_cat"/>
</dbReference>
<dbReference type="AlphaFoldDB" id="A0A5M6DP17"/>
<sequence length="377" mass="42726">MYTRFYKPLFCLLTIFLLTQPFKAASQNNKLISDEAETARTDAYEKQLENYLQHYLVDEYEARSAKAWNRDYSSPDALVRSVEPNRRRWEAVLSPPVLTKTGPLARKPHFLGDVQGEWIELPLGLITAQAVLAFPAKASKQKPVPLIIVQHGIGSSPETSFSPGGYHEYAKGLLKAGFAVLVPMNLRSVERRNNIERYARLAGTSLPGIELVRVQNLLDVVLADPRVDAERVGMWGVSLGGMATMFWMPLEPRIKAGVVSGWFNERRNKMVIKDSRYSSFAPTEEHAFFNGWLTEFTDYDAVSMIAPRPLMIQHGKKDGIAHWPQLIEEYDKAKVHYQKLNMPEKIELTLHEGGHEAVVEDGVKFMTRWLNTAPSKK</sequence>
<dbReference type="GO" id="GO:0008236">
    <property type="term" value="F:serine-type peptidase activity"/>
    <property type="evidence" value="ECO:0007669"/>
    <property type="project" value="InterPro"/>
</dbReference>
<reference evidence="4 5" key="1">
    <citation type="submission" date="2019-09" db="EMBL/GenBank/DDBJ databases">
        <title>Genome sequence and assembly of Adhaeribacter sp.</title>
        <authorList>
            <person name="Chhetri G."/>
        </authorList>
    </citation>
    <scope>NUCLEOTIDE SEQUENCE [LARGE SCALE GENOMIC DNA]</scope>
    <source>
        <strain evidence="4 5">DK36</strain>
    </source>
</reference>
<evidence type="ECO:0000313" key="4">
    <source>
        <dbReference type="EMBL" id="KAA5549173.1"/>
    </source>
</evidence>
<feature type="chain" id="PRO_5024347871" evidence="2">
    <location>
        <begin position="25"/>
        <end position="377"/>
    </location>
</feature>
<organism evidence="4 5">
    <name type="scientific">Adhaeribacter rhizoryzae</name>
    <dbReference type="NCBI Taxonomy" id="2607907"/>
    <lineage>
        <taxon>Bacteria</taxon>
        <taxon>Pseudomonadati</taxon>
        <taxon>Bacteroidota</taxon>
        <taxon>Cytophagia</taxon>
        <taxon>Cytophagales</taxon>
        <taxon>Hymenobacteraceae</taxon>
        <taxon>Adhaeribacter</taxon>
    </lineage>
</organism>
<name>A0A5M6DP17_9BACT</name>
<evidence type="ECO:0000259" key="3">
    <source>
        <dbReference type="Pfam" id="PF00326"/>
    </source>
</evidence>
<dbReference type="RefSeq" id="WP_150086169.1">
    <property type="nucleotide sequence ID" value="NZ_VWSF01000001.1"/>
</dbReference>
<keyword evidence="2" id="KW-0732">Signal</keyword>
<dbReference type="InterPro" id="IPR029058">
    <property type="entry name" value="AB_hydrolase_fold"/>
</dbReference>
<feature type="signal peptide" evidence="2">
    <location>
        <begin position="1"/>
        <end position="24"/>
    </location>
</feature>
<dbReference type="Pfam" id="PF00326">
    <property type="entry name" value="Peptidase_S9"/>
    <property type="match status" value="1"/>
</dbReference>
<evidence type="ECO:0000256" key="2">
    <source>
        <dbReference type="SAM" id="SignalP"/>
    </source>
</evidence>
<feature type="domain" description="Peptidase S9 prolyl oligopeptidase catalytic" evidence="3">
    <location>
        <begin position="218"/>
        <end position="334"/>
    </location>
</feature>
<dbReference type="PANTHER" id="PTHR22946">
    <property type="entry name" value="DIENELACTONE HYDROLASE DOMAIN-CONTAINING PROTEIN-RELATED"/>
    <property type="match status" value="1"/>
</dbReference>
<dbReference type="GO" id="GO:0052689">
    <property type="term" value="F:carboxylic ester hydrolase activity"/>
    <property type="evidence" value="ECO:0007669"/>
    <property type="project" value="UniProtKB-ARBA"/>
</dbReference>